<dbReference type="InParanoid" id="A0A409WEM4"/>
<dbReference type="EMBL" id="NHYD01003447">
    <property type="protein sequence ID" value="PPQ76964.1"/>
    <property type="molecule type" value="Genomic_DNA"/>
</dbReference>
<protein>
    <submittedName>
        <fullName evidence="2">Uncharacterized protein</fullName>
    </submittedName>
</protein>
<feature type="region of interest" description="Disordered" evidence="1">
    <location>
        <begin position="30"/>
        <end position="50"/>
    </location>
</feature>
<evidence type="ECO:0000256" key="1">
    <source>
        <dbReference type="SAM" id="MobiDB-lite"/>
    </source>
</evidence>
<dbReference type="AlphaFoldDB" id="A0A409WEM4"/>
<dbReference type="Proteomes" id="UP000283269">
    <property type="component" value="Unassembled WGS sequence"/>
</dbReference>
<evidence type="ECO:0000313" key="2">
    <source>
        <dbReference type="EMBL" id="PPQ76964.1"/>
    </source>
</evidence>
<feature type="compositionally biased region" description="Basic and acidic residues" evidence="1">
    <location>
        <begin position="41"/>
        <end position="50"/>
    </location>
</feature>
<proteinExistence type="predicted"/>
<sequence>MKPQDRDSYFISLSRADTILTPPAIVLSSSTNTPSASIPMHDTDLHDDREGERTPFLVDFADQGEKTSHVLRVHALSSMLVHSHSLASKKRVAVKFTESLSSPHIRSP</sequence>
<organism evidence="2 3">
    <name type="scientific">Psilocybe cyanescens</name>
    <dbReference type="NCBI Taxonomy" id="93625"/>
    <lineage>
        <taxon>Eukaryota</taxon>
        <taxon>Fungi</taxon>
        <taxon>Dikarya</taxon>
        <taxon>Basidiomycota</taxon>
        <taxon>Agaricomycotina</taxon>
        <taxon>Agaricomycetes</taxon>
        <taxon>Agaricomycetidae</taxon>
        <taxon>Agaricales</taxon>
        <taxon>Agaricineae</taxon>
        <taxon>Strophariaceae</taxon>
        <taxon>Psilocybe</taxon>
    </lineage>
</organism>
<name>A0A409WEM4_PSICY</name>
<comment type="caution">
    <text evidence="2">The sequence shown here is derived from an EMBL/GenBank/DDBJ whole genome shotgun (WGS) entry which is preliminary data.</text>
</comment>
<evidence type="ECO:0000313" key="3">
    <source>
        <dbReference type="Proteomes" id="UP000283269"/>
    </source>
</evidence>
<gene>
    <name evidence="2" type="ORF">CVT25_000804</name>
</gene>
<keyword evidence="3" id="KW-1185">Reference proteome</keyword>
<accession>A0A409WEM4</accession>
<reference evidence="2 3" key="1">
    <citation type="journal article" date="2018" name="Evol. Lett.">
        <title>Horizontal gene cluster transfer increased hallucinogenic mushroom diversity.</title>
        <authorList>
            <person name="Reynolds H.T."/>
            <person name="Vijayakumar V."/>
            <person name="Gluck-Thaler E."/>
            <person name="Korotkin H.B."/>
            <person name="Matheny P.B."/>
            <person name="Slot J.C."/>
        </authorList>
    </citation>
    <scope>NUCLEOTIDE SEQUENCE [LARGE SCALE GENOMIC DNA]</scope>
    <source>
        <strain evidence="2 3">2631</strain>
    </source>
</reference>